<name>A0ABD0U1L5_DENTH</name>
<feature type="region of interest" description="Disordered" evidence="1">
    <location>
        <begin position="268"/>
        <end position="299"/>
    </location>
</feature>
<feature type="region of interest" description="Disordered" evidence="1">
    <location>
        <begin position="191"/>
        <end position="248"/>
    </location>
</feature>
<dbReference type="EMBL" id="JANQDX010000018">
    <property type="protein sequence ID" value="KAL0905842.1"/>
    <property type="molecule type" value="Genomic_DNA"/>
</dbReference>
<sequence length="410" mass="45105">MSSFGIRVNHKFSRKRTMGRKFNAASRHHIAQCRSTLSKNLMSKQELSAVALNWSTVMLVLPTPQCHKGGFCPKDQEANVVVLNIKCSNASPSIAISEAYASSQRGEARLKGVDVALKVLVVLEPSQSNCLFRVVEKRLRKLHEVLQGFAFKGSEAEKCQRVVPRVITAIPLLGISLLFLWPDRTRRGRVPPSHSALHICSKPGAETSQPPSQASPNRDSPSLFLTRDQPKPSTSPAPAEPELEAPRPRPPSLLLLFAHLQDRGAESLSSLTANPDESPPPFSGPTETRKAETSSLAPVASHPTRLLACLWPNPSPSSLQMRRSYIATDFLLELSSYANEIMKISYYVLNWGERNIKGMNSLYAHPCVYFALSCEVFASIPTCRAPKDNPLSGGSLLEFYRRSGILLSIV</sequence>
<protein>
    <submittedName>
        <fullName evidence="2">Uncharacterized protein</fullName>
    </submittedName>
</protein>
<evidence type="ECO:0000313" key="3">
    <source>
        <dbReference type="Proteomes" id="UP001552299"/>
    </source>
</evidence>
<dbReference type="Proteomes" id="UP001552299">
    <property type="component" value="Unassembled WGS sequence"/>
</dbReference>
<accession>A0ABD0U1L5</accession>
<keyword evidence="3" id="KW-1185">Reference proteome</keyword>
<evidence type="ECO:0000313" key="2">
    <source>
        <dbReference type="EMBL" id="KAL0905842.1"/>
    </source>
</evidence>
<gene>
    <name evidence="2" type="ORF">M5K25_024282</name>
</gene>
<dbReference type="AlphaFoldDB" id="A0ABD0U1L5"/>
<feature type="compositionally biased region" description="Polar residues" evidence="1">
    <location>
        <begin position="206"/>
        <end position="220"/>
    </location>
</feature>
<comment type="caution">
    <text evidence="2">The sequence shown here is derived from an EMBL/GenBank/DDBJ whole genome shotgun (WGS) entry which is preliminary data.</text>
</comment>
<organism evidence="2 3">
    <name type="scientific">Dendrobium thyrsiflorum</name>
    <name type="common">Pinecone-like raceme dendrobium</name>
    <name type="synonym">Orchid</name>
    <dbReference type="NCBI Taxonomy" id="117978"/>
    <lineage>
        <taxon>Eukaryota</taxon>
        <taxon>Viridiplantae</taxon>
        <taxon>Streptophyta</taxon>
        <taxon>Embryophyta</taxon>
        <taxon>Tracheophyta</taxon>
        <taxon>Spermatophyta</taxon>
        <taxon>Magnoliopsida</taxon>
        <taxon>Liliopsida</taxon>
        <taxon>Asparagales</taxon>
        <taxon>Orchidaceae</taxon>
        <taxon>Epidendroideae</taxon>
        <taxon>Malaxideae</taxon>
        <taxon>Dendrobiinae</taxon>
        <taxon>Dendrobium</taxon>
    </lineage>
</organism>
<evidence type="ECO:0000256" key="1">
    <source>
        <dbReference type="SAM" id="MobiDB-lite"/>
    </source>
</evidence>
<reference evidence="2 3" key="1">
    <citation type="journal article" date="2024" name="Plant Biotechnol. J.">
        <title>Dendrobium thyrsiflorum genome and its molecular insights into genes involved in important horticultural traits.</title>
        <authorList>
            <person name="Chen B."/>
            <person name="Wang J.Y."/>
            <person name="Zheng P.J."/>
            <person name="Li K.L."/>
            <person name="Liang Y.M."/>
            <person name="Chen X.F."/>
            <person name="Zhang C."/>
            <person name="Zhao X."/>
            <person name="He X."/>
            <person name="Zhang G.Q."/>
            <person name="Liu Z.J."/>
            <person name="Xu Q."/>
        </authorList>
    </citation>
    <scope>NUCLEOTIDE SEQUENCE [LARGE SCALE GENOMIC DNA]</scope>
    <source>
        <strain evidence="2">GZMU011</strain>
    </source>
</reference>
<proteinExistence type="predicted"/>